<evidence type="ECO:0008006" key="6">
    <source>
        <dbReference type="Google" id="ProtNLM"/>
    </source>
</evidence>
<dbReference type="Pfam" id="PF06863">
    <property type="entry name" value="DUF1254"/>
    <property type="match status" value="1"/>
</dbReference>
<dbReference type="Proteomes" id="UP000256328">
    <property type="component" value="Unassembled WGS sequence"/>
</dbReference>
<organism evidence="4 5">
    <name type="scientific">Coleophoma crateriformis</name>
    <dbReference type="NCBI Taxonomy" id="565419"/>
    <lineage>
        <taxon>Eukaryota</taxon>
        <taxon>Fungi</taxon>
        <taxon>Dikarya</taxon>
        <taxon>Ascomycota</taxon>
        <taxon>Pezizomycotina</taxon>
        <taxon>Leotiomycetes</taxon>
        <taxon>Helotiales</taxon>
        <taxon>Dermateaceae</taxon>
        <taxon>Coleophoma</taxon>
    </lineage>
</organism>
<dbReference type="OrthoDB" id="2018906at2759"/>
<dbReference type="Pfam" id="PF06742">
    <property type="entry name" value="DUF1214"/>
    <property type="match status" value="1"/>
</dbReference>
<dbReference type="InterPro" id="IPR010679">
    <property type="entry name" value="DUF1254"/>
</dbReference>
<feature type="domain" description="DUF1214" evidence="2">
    <location>
        <begin position="365"/>
        <end position="444"/>
    </location>
</feature>
<evidence type="ECO:0000259" key="2">
    <source>
        <dbReference type="Pfam" id="PF06742"/>
    </source>
</evidence>
<dbReference type="SUPFAM" id="SSF160935">
    <property type="entry name" value="VPA0735-like"/>
    <property type="match status" value="1"/>
</dbReference>
<evidence type="ECO:0000256" key="1">
    <source>
        <dbReference type="SAM" id="SignalP"/>
    </source>
</evidence>
<dbReference type="InterPro" id="IPR010621">
    <property type="entry name" value="DUF1214"/>
</dbReference>
<evidence type="ECO:0000313" key="4">
    <source>
        <dbReference type="EMBL" id="RDW87925.1"/>
    </source>
</evidence>
<dbReference type="EMBL" id="PDLN01000004">
    <property type="protein sequence ID" value="RDW87925.1"/>
    <property type="molecule type" value="Genomic_DNA"/>
</dbReference>
<dbReference type="Gene3D" id="2.60.40.1610">
    <property type="entry name" value="Domain of unknown function DUF1254"/>
    <property type="match status" value="1"/>
</dbReference>
<comment type="caution">
    <text evidence="4">The sequence shown here is derived from an EMBL/GenBank/DDBJ whole genome shotgun (WGS) entry which is preliminary data.</text>
</comment>
<gene>
    <name evidence="4" type="ORF">BP5796_03619</name>
</gene>
<evidence type="ECO:0000259" key="3">
    <source>
        <dbReference type="Pfam" id="PF06863"/>
    </source>
</evidence>
<dbReference type="Gene3D" id="2.60.120.600">
    <property type="entry name" value="Domain of unknown function DUF1214, C-terminal domain"/>
    <property type="match status" value="1"/>
</dbReference>
<dbReference type="AlphaFoldDB" id="A0A3D8SNM5"/>
<keyword evidence="1" id="KW-0732">Signal</keyword>
<dbReference type="InterPro" id="IPR037050">
    <property type="entry name" value="DUF1254_sf"/>
</dbReference>
<reference evidence="4 5" key="1">
    <citation type="journal article" date="2018" name="IMA Fungus">
        <title>IMA Genome-F 9: Draft genome sequence of Annulohypoxylon stygium, Aspergillus mulundensis, Berkeleyomyces basicola (syn. Thielaviopsis basicola), Ceratocystis smalleyi, two Cercospora beticola strains, Coleophoma cylindrospora, Fusarium fracticaudum, Phialophora cf. hyalina, and Morchella septimelata.</title>
        <authorList>
            <person name="Wingfield B.D."/>
            <person name="Bills G.F."/>
            <person name="Dong Y."/>
            <person name="Huang W."/>
            <person name="Nel W.J."/>
            <person name="Swalarsk-Parry B.S."/>
            <person name="Vaghefi N."/>
            <person name="Wilken P.M."/>
            <person name="An Z."/>
            <person name="de Beer Z.W."/>
            <person name="De Vos L."/>
            <person name="Chen L."/>
            <person name="Duong T.A."/>
            <person name="Gao Y."/>
            <person name="Hammerbacher A."/>
            <person name="Kikkert J.R."/>
            <person name="Li Y."/>
            <person name="Li H."/>
            <person name="Li K."/>
            <person name="Li Q."/>
            <person name="Liu X."/>
            <person name="Ma X."/>
            <person name="Naidoo K."/>
            <person name="Pethybridge S.J."/>
            <person name="Sun J."/>
            <person name="Steenkamp E.T."/>
            <person name="van der Nest M.A."/>
            <person name="van Wyk S."/>
            <person name="Wingfield M.J."/>
            <person name="Xiong C."/>
            <person name="Yue Q."/>
            <person name="Zhang X."/>
        </authorList>
    </citation>
    <scope>NUCLEOTIDE SEQUENCE [LARGE SCALE GENOMIC DNA]</scope>
    <source>
        <strain evidence="4 5">BP5796</strain>
    </source>
</reference>
<name>A0A3D8SNM5_9HELO</name>
<keyword evidence="5" id="KW-1185">Reference proteome</keyword>
<proteinExistence type="predicted"/>
<dbReference type="InterPro" id="IPR037049">
    <property type="entry name" value="DUF1214_C_sf"/>
</dbReference>
<dbReference type="PANTHER" id="PTHR36509">
    <property type="entry name" value="BLL3101 PROTEIN"/>
    <property type="match status" value="1"/>
</dbReference>
<sequence length="465" mass="50875">MLLSLAAISLAIVGLVSSTPVPRQELSLLTRYGLPSNAFGATAFSFLYGETLLYYAQEFGGSAGLDVLGTNKYIVSNGGYLSNASFNQVTHPNVDTLYALAVIDLSENDVEIHFPPYQMDRVVILDFWDPYGSCYTSLSSIRASNPGTYLLRPNLQGGPFPSSPCNSSYQACIDSPTMDGTVAVRVEVKNNGTDEAYARSYINDFTVTPVNLHPSTMAPLTPADFTVYSNTTTVMMLQLLARLADRNPPWTSLYASQVPEILQLAGISNGTYTQPTGVNLQEAYNHINASIYNYSTTNASVTPQNNGWNIINLKFQGAFENGTDLAGRNFWGRDLYLANLPQEAVYPMPTSNSFVLQQNESLLATFSAKPQIGDPGFWSLTGYDAAGYLVSNPLGIYEIGDRSNLTYSDGTLLYPDGLNSSSSNLDGQFQILMQPYNVPPPTNWTNKYVHFKMIMERISLLTISS</sequence>
<dbReference type="PANTHER" id="PTHR36509:SF2">
    <property type="entry name" value="BLL3101 PROTEIN"/>
    <property type="match status" value="1"/>
</dbReference>
<protein>
    <recommendedName>
        <fullName evidence="6">DUF1254 domain-containing protein</fullName>
    </recommendedName>
</protein>
<feature type="chain" id="PRO_5017732871" description="DUF1254 domain-containing protein" evidence="1">
    <location>
        <begin position="19"/>
        <end position="465"/>
    </location>
</feature>
<accession>A0A3D8SNM5</accession>
<feature type="signal peptide" evidence="1">
    <location>
        <begin position="1"/>
        <end position="18"/>
    </location>
</feature>
<evidence type="ECO:0000313" key="5">
    <source>
        <dbReference type="Proteomes" id="UP000256328"/>
    </source>
</evidence>
<feature type="domain" description="DUF1254" evidence="3">
    <location>
        <begin position="82"/>
        <end position="209"/>
    </location>
</feature>